<dbReference type="EMBL" id="HBUF01239771">
    <property type="protein sequence ID" value="CAG6676436.1"/>
    <property type="molecule type" value="Transcribed_RNA"/>
</dbReference>
<name>A0A8D8LJH5_9HEMI</name>
<dbReference type="AlphaFoldDB" id="A0A8D8LJH5"/>
<reference evidence="1" key="1">
    <citation type="submission" date="2021-05" db="EMBL/GenBank/DDBJ databases">
        <authorList>
            <person name="Alioto T."/>
            <person name="Alioto T."/>
            <person name="Gomez Garrido J."/>
        </authorList>
    </citation>
    <scope>NUCLEOTIDE SEQUENCE</scope>
</reference>
<dbReference type="EMBL" id="HBUF01367842">
    <property type="protein sequence ID" value="CAG6724511.1"/>
    <property type="molecule type" value="Transcribed_RNA"/>
</dbReference>
<dbReference type="EMBL" id="HBUF01003555">
    <property type="protein sequence ID" value="CAG6606451.1"/>
    <property type="molecule type" value="Transcribed_RNA"/>
</dbReference>
<protein>
    <submittedName>
        <fullName evidence="1">Uncharacterized protein</fullName>
    </submittedName>
</protein>
<accession>A0A8D8LJH5</accession>
<organism evidence="1">
    <name type="scientific">Cacopsylla melanoneura</name>
    <dbReference type="NCBI Taxonomy" id="428564"/>
    <lineage>
        <taxon>Eukaryota</taxon>
        <taxon>Metazoa</taxon>
        <taxon>Ecdysozoa</taxon>
        <taxon>Arthropoda</taxon>
        <taxon>Hexapoda</taxon>
        <taxon>Insecta</taxon>
        <taxon>Pterygota</taxon>
        <taxon>Neoptera</taxon>
        <taxon>Paraneoptera</taxon>
        <taxon>Hemiptera</taxon>
        <taxon>Sternorrhyncha</taxon>
        <taxon>Psylloidea</taxon>
        <taxon>Psyllidae</taxon>
        <taxon>Psyllinae</taxon>
        <taxon>Cacopsylla</taxon>
    </lineage>
</organism>
<dbReference type="EMBL" id="HBUF01003556">
    <property type="protein sequence ID" value="CAG6606454.1"/>
    <property type="molecule type" value="Transcribed_RNA"/>
</dbReference>
<evidence type="ECO:0000313" key="1">
    <source>
        <dbReference type="EMBL" id="CAG6606451.1"/>
    </source>
</evidence>
<dbReference type="EMBL" id="HBUF01367844">
    <property type="protein sequence ID" value="CAG6724515.1"/>
    <property type="molecule type" value="Transcribed_RNA"/>
</dbReference>
<sequence>MEGRCTRGPRVRGVPAGQATCHPYGGRRGGDIRVLLVSYTGDFVAQKPRQVRDIWNQHHHADCQSSPGLHEFMRESNPVRVPVRTLPQVFPKDVRLLQVIRCGMPDPNTARHLNGRADIEKSALTKTTRTGSNDIL</sequence>
<dbReference type="EMBL" id="HBUF01003553">
    <property type="protein sequence ID" value="CAG6606447.1"/>
    <property type="molecule type" value="Transcribed_RNA"/>
</dbReference>
<proteinExistence type="predicted"/>